<keyword evidence="2" id="KW-0812">Transmembrane</keyword>
<comment type="caution">
    <text evidence="3">The sequence shown here is derived from an EMBL/GenBank/DDBJ whole genome shotgun (WGS) entry which is preliminary data.</text>
</comment>
<proteinExistence type="predicted"/>
<dbReference type="Proteomes" id="UP000029567">
    <property type="component" value="Unassembled WGS sequence"/>
</dbReference>
<gene>
    <name evidence="3" type="ORF">P245_14445</name>
</gene>
<keyword evidence="2" id="KW-0472">Membrane</keyword>
<organism evidence="3 4">
    <name type="scientific">Comamonas thiooxydans</name>
    <dbReference type="NCBI Taxonomy" id="363952"/>
    <lineage>
        <taxon>Bacteria</taxon>
        <taxon>Pseudomonadati</taxon>
        <taxon>Pseudomonadota</taxon>
        <taxon>Betaproteobacteria</taxon>
        <taxon>Burkholderiales</taxon>
        <taxon>Comamonadaceae</taxon>
        <taxon>Comamonas</taxon>
    </lineage>
</organism>
<feature type="region of interest" description="Disordered" evidence="1">
    <location>
        <begin position="98"/>
        <end position="157"/>
    </location>
</feature>
<feature type="transmembrane region" description="Helical" evidence="2">
    <location>
        <begin position="73"/>
        <end position="90"/>
    </location>
</feature>
<sequence length="157" mass="16389">MGQPHTTPAEFNPIPHVIGIGILGAANPLIYVGRLDFGAWITPILGVAFLVALIGGGYRLLAPARAKAAGLKPFILLAWVLVALVTLQAWTDGSAKVHPTATAAAAKPGDPLGGFDPSRARLVENQKEFDPSTARPIEWPPAASGQFDPSTAKPVQN</sequence>
<dbReference type="RefSeq" id="WP_034379945.1">
    <property type="nucleotide sequence ID" value="NZ_AWTN01000094.1"/>
</dbReference>
<evidence type="ECO:0000313" key="4">
    <source>
        <dbReference type="Proteomes" id="UP000029567"/>
    </source>
</evidence>
<evidence type="ECO:0000256" key="2">
    <source>
        <dbReference type="SAM" id="Phobius"/>
    </source>
</evidence>
<keyword evidence="2" id="KW-1133">Transmembrane helix</keyword>
<protein>
    <submittedName>
        <fullName evidence="3">Uncharacterized protein</fullName>
    </submittedName>
</protein>
<feature type="compositionally biased region" description="Polar residues" evidence="1">
    <location>
        <begin position="147"/>
        <end position="157"/>
    </location>
</feature>
<feature type="compositionally biased region" description="Basic and acidic residues" evidence="1">
    <location>
        <begin position="118"/>
        <end position="130"/>
    </location>
</feature>
<dbReference type="EMBL" id="AWTN01000094">
    <property type="protein sequence ID" value="KGG90991.1"/>
    <property type="molecule type" value="Genomic_DNA"/>
</dbReference>
<evidence type="ECO:0000313" key="3">
    <source>
        <dbReference type="EMBL" id="KGG90991.1"/>
    </source>
</evidence>
<reference evidence="3 4" key="1">
    <citation type="submission" date="2013-09" db="EMBL/GenBank/DDBJ databases">
        <title>High correlation between genotypes and phenotypes of environmental bacteria Comamonas testosteroni strains.</title>
        <authorList>
            <person name="Liu L."/>
            <person name="Zhu W."/>
            <person name="Xia X."/>
            <person name="Xu B."/>
            <person name="Luo M."/>
            <person name="Wang G."/>
        </authorList>
    </citation>
    <scope>NUCLEOTIDE SEQUENCE [LARGE SCALE GENOMIC DNA]</scope>
    <source>
        <strain evidence="3 4">JL14</strain>
    </source>
</reference>
<evidence type="ECO:0000256" key="1">
    <source>
        <dbReference type="SAM" id="MobiDB-lite"/>
    </source>
</evidence>
<accession>A0A0E3BJM2</accession>
<feature type="transmembrane region" description="Helical" evidence="2">
    <location>
        <begin position="37"/>
        <end position="61"/>
    </location>
</feature>
<name>A0A0E3BJM2_9BURK</name>
<dbReference type="AlphaFoldDB" id="A0A0E3BJM2"/>